<evidence type="ECO:0000313" key="3">
    <source>
        <dbReference type="EMBL" id="MQA39866.1"/>
    </source>
</evidence>
<evidence type="ECO:0000256" key="1">
    <source>
        <dbReference type="SAM" id="MobiDB-lite"/>
    </source>
</evidence>
<sequence>MTMLSRPFTVLSAVMARCLALLDARPWLLPLLFGLLSLLLGQDDNWDLRNYHLYNPFALLNGKVNLDLAPGQWQSYFNPTLDLVYYGLLRALPAPLAGFAMGALHGLNALLVLAIARRLLAHLPQAGAQRLPLLLALAGCMGCAFFSQLGNSMGDNLTALCVLSALALALRHWDGLARADGRGLALALLAGLAMGAGAGLKLTNATYALALCAALLMLPGGWWRAWSRAFVFGVGVLSGIALTAGHWFWRMWLEFGNPLYPQFNDIFRSPLAAPIGIGDTHWLPQGWTEKLLWPVIFALHPERVTEIRMRLLLWPLLYIGFIVLAVAALRAWRRPRAVGQAALSPQARFVLAFFVLSYLSWQALFSIYRYLVPLELLAPLVLWLLAHRLLAPSTARRVAGGAVLLAVLLALPTPHWGRARWSSEAFRVTVPEMAHPERSLVLTTQAPVGWYTAGFPASLAFVSISGGFPGSPLYEQRVAAMMAERGGPFYVLLTSNQQDPAEQPRAERRRQGDEADSAARRDAAVILDRHGLRLDPASDCRVYPAYIGRNYQPYQFCAVVHK</sequence>
<dbReference type="EMBL" id="WHUG01000006">
    <property type="protein sequence ID" value="MQA39866.1"/>
    <property type="molecule type" value="Genomic_DNA"/>
</dbReference>
<accession>A0A6A7N4A7</accession>
<name>A0A6A7N4A7_9BURK</name>
<feature type="region of interest" description="Disordered" evidence="1">
    <location>
        <begin position="496"/>
        <end position="519"/>
    </location>
</feature>
<feature type="transmembrane region" description="Helical" evidence="2">
    <location>
        <begin position="183"/>
        <end position="200"/>
    </location>
</feature>
<keyword evidence="2" id="KW-0472">Membrane</keyword>
<dbReference type="RefSeq" id="WP_152839117.1">
    <property type="nucleotide sequence ID" value="NZ_WHUG01000006.1"/>
</dbReference>
<feature type="transmembrane region" description="Helical" evidence="2">
    <location>
        <begin position="341"/>
        <end position="361"/>
    </location>
</feature>
<keyword evidence="2" id="KW-0812">Transmembrane</keyword>
<feature type="transmembrane region" description="Helical" evidence="2">
    <location>
        <begin position="206"/>
        <end position="223"/>
    </location>
</feature>
<dbReference type="Proteomes" id="UP000440498">
    <property type="component" value="Unassembled WGS sequence"/>
</dbReference>
<keyword evidence="4" id="KW-1185">Reference proteome</keyword>
<feature type="transmembrane region" description="Helical" evidence="2">
    <location>
        <begin position="153"/>
        <end position="171"/>
    </location>
</feature>
<evidence type="ECO:0000313" key="4">
    <source>
        <dbReference type="Proteomes" id="UP000440498"/>
    </source>
</evidence>
<proteinExistence type="predicted"/>
<feature type="transmembrane region" description="Helical" evidence="2">
    <location>
        <begin position="128"/>
        <end position="147"/>
    </location>
</feature>
<keyword evidence="2" id="KW-1133">Transmembrane helix</keyword>
<gene>
    <name evidence="3" type="ORF">GEV02_17075</name>
</gene>
<feature type="transmembrane region" description="Helical" evidence="2">
    <location>
        <begin position="311"/>
        <end position="329"/>
    </location>
</feature>
<reference evidence="3 4" key="1">
    <citation type="submission" date="2019-10" db="EMBL/GenBank/DDBJ databases">
        <title>Two novel species isolated from a subtropical stream in China.</title>
        <authorList>
            <person name="Lu H."/>
        </authorList>
    </citation>
    <scope>NUCLEOTIDE SEQUENCE [LARGE SCALE GENOMIC DNA]</scope>
    <source>
        <strain evidence="3 4">FT29W</strain>
    </source>
</reference>
<dbReference type="AlphaFoldDB" id="A0A6A7N4A7"/>
<feature type="transmembrane region" description="Helical" evidence="2">
    <location>
        <begin position="96"/>
        <end position="116"/>
    </location>
</feature>
<feature type="transmembrane region" description="Helical" evidence="2">
    <location>
        <begin position="230"/>
        <end position="249"/>
    </location>
</feature>
<protein>
    <submittedName>
        <fullName evidence="3">DUF2029 domain-containing protein</fullName>
    </submittedName>
</protein>
<organism evidence="3 4">
    <name type="scientific">Rugamonas aquatica</name>
    <dbReference type="NCBI Taxonomy" id="2743357"/>
    <lineage>
        <taxon>Bacteria</taxon>
        <taxon>Pseudomonadati</taxon>
        <taxon>Pseudomonadota</taxon>
        <taxon>Betaproteobacteria</taxon>
        <taxon>Burkholderiales</taxon>
        <taxon>Oxalobacteraceae</taxon>
        <taxon>Telluria group</taxon>
        <taxon>Rugamonas</taxon>
    </lineage>
</organism>
<comment type="caution">
    <text evidence="3">The sequence shown here is derived from an EMBL/GenBank/DDBJ whole genome shotgun (WGS) entry which is preliminary data.</text>
</comment>
<feature type="compositionally biased region" description="Basic and acidic residues" evidence="1">
    <location>
        <begin position="502"/>
        <end position="519"/>
    </location>
</feature>
<evidence type="ECO:0000256" key="2">
    <source>
        <dbReference type="SAM" id="Phobius"/>
    </source>
</evidence>